<sequence>MGGSGLRTWTCMWPRLVTPALGQRFQLDRGRRWTPDIRCRFLVAVGGSGSGSAAGARSRWTTTCDECRYIRILEEMLGPWW</sequence>
<proteinExistence type="predicted"/>
<name>A0A2M4CBG6_9DIPT</name>
<reference evidence="1" key="1">
    <citation type="submission" date="2018-01" db="EMBL/GenBank/DDBJ databases">
        <title>An insight into the sialome of Amazonian anophelines.</title>
        <authorList>
            <person name="Ribeiro J.M."/>
            <person name="Scarpassa V."/>
            <person name="Calvo E."/>
        </authorList>
    </citation>
    <scope>NUCLEOTIDE SEQUENCE</scope>
    <source>
        <tissue evidence="1">Salivary glands</tissue>
    </source>
</reference>
<accession>A0A2M4CBG6</accession>
<evidence type="ECO:0000313" key="1">
    <source>
        <dbReference type="EMBL" id="MBW62667.1"/>
    </source>
</evidence>
<dbReference type="EMBL" id="GGFJ01013526">
    <property type="protein sequence ID" value="MBW62667.1"/>
    <property type="molecule type" value="Transcribed_RNA"/>
</dbReference>
<organism evidence="1">
    <name type="scientific">Anopheles marajoara</name>
    <dbReference type="NCBI Taxonomy" id="58244"/>
    <lineage>
        <taxon>Eukaryota</taxon>
        <taxon>Metazoa</taxon>
        <taxon>Ecdysozoa</taxon>
        <taxon>Arthropoda</taxon>
        <taxon>Hexapoda</taxon>
        <taxon>Insecta</taxon>
        <taxon>Pterygota</taxon>
        <taxon>Neoptera</taxon>
        <taxon>Endopterygota</taxon>
        <taxon>Diptera</taxon>
        <taxon>Nematocera</taxon>
        <taxon>Culicoidea</taxon>
        <taxon>Culicidae</taxon>
        <taxon>Anophelinae</taxon>
        <taxon>Anopheles</taxon>
    </lineage>
</organism>
<protein>
    <submittedName>
        <fullName evidence="1">Putative secreted protein</fullName>
    </submittedName>
</protein>
<dbReference type="AlphaFoldDB" id="A0A2M4CBG6"/>